<dbReference type="Gene3D" id="3.30.565.10">
    <property type="entry name" value="Histidine kinase-like ATPase, C-terminal domain"/>
    <property type="match status" value="1"/>
</dbReference>
<evidence type="ECO:0000256" key="2">
    <source>
        <dbReference type="ARBA" id="ARBA00010708"/>
    </source>
</evidence>
<dbReference type="Pfam" id="PF00204">
    <property type="entry name" value="DNA_gyraseB"/>
    <property type="match status" value="1"/>
</dbReference>
<evidence type="ECO:0000256" key="8">
    <source>
        <dbReference type="ARBA" id="ARBA00023125"/>
    </source>
</evidence>
<dbReference type="InterPro" id="IPR006171">
    <property type="entry name" value="TOPRIM_dom"/>
</dbReference>
<dbReference type="SUPFAM" id="SSF55874">
    <property type="entry name" value="ATPase domain of HSP90 chaperone/DNA topoisomerase II/histidine kinase"/>
    <property type="match status" value="1"/>
</dbReference>
<dbReference type="EC" id="5.6.2.2" evidence="10"/>
<organism evidence="12 13">
    <name type="scientific">Candidatus Uhrbacteria bacterium RIFCSPHIGHO2_12_FULL_60_25</name>
    <dbReference type="NCBI Taxonomy" id="1802399"/>
    <lineage>
        <taxon>Bacteria</taxon>
        <taxon>Candidatus Uhriibacteriota</taxon>
    </lineage>
</organism>
<dbReference type="PANTHER" id="PTHR45866:SF1">
    <property type="entry name" value="DNA GYRASE SUBUNIT B, MITOCHONDRIAL"/>
    <property type="match status" value="1"/>
</dbReference>
<dbReference type="NCBIfam" id="TIGR01059">
    <property type="entry name" value="gyrB"/>
    <property type="match status" value="1"/>
</dbReference>
<reference evidence="12 13" key="1">
    <citation type="journal article" date="2016" name="Nat. Commun.">
        <title>Thousands of microbial genomes shed light on interconnected biogeochemical processes in an aquifer system.</title>
        <authorList>
            <person name="Anantharaman K."/>
            <person name="Brown C.T."/>
            <person name="Hug L.A."/>
            <person name="Sharon I."/>
            <person name="Castelle C.J."/>
            <person name="Probst A.J."/>
            <person name="Thomas B.C."/>
            <person name="Singh A."/>
            <person name="Wilkins M.J."/>
            <person name="Karaoz U."/>
            <person name="Brodie E.L."/>
            <person name="Williams K.H."/>
            <person name="Hubbard S.S."/>
            <person name="Banfield J.F."/>
        </authorList>
    </citation>
    <scope>NUCLEOTIDE SEQUENCE [LARGE SCALE GENOMIC DNA]</scope>
</reference>
<evidence type="ECO:0000256" key="9">
    <source>
        <dbReference type="ARBA" id="ARBA00023235"/>
    </source>
</evidence>
<dbReference type="InterPro" id="IPR018522">
    <property type="entry name" value="TopoIIA_CS"/>
</dbReference>
<keyword evidence="8" id="KW-0238">DNA-binding</keyword>
<keyword evidence="4 10" id="KW-0547">Nucleotide-binding</keyword>
<dbReference type="PROSITE" id="PS00177">
    <property type="entry name" value="TOPOISOMERASE_II"/>
    <property type="match status" value="1"/>
</dbReference>
<evidence type="ECO:0000256" key="10">
    <source>
        <dbReference type="HAMAP-Rule" id="MF_01898"/>
    </source>
</evidence>
<comment type="similarity">
    <text evidence="2 10">Belongs to the type II topoisomerase GyrB family.</text>
</comment>
<dbReference type="InterPro" id="IPR001241">
    <property type="entry name" value="Topo_IIA"/>
</dbReference>
<dbReference type="Pfam" id="PF00986">
    <property type="entry name" value="DNA_gyraseB_C"/>
    <property type="match status" value="1"/>
</dbReference>
<dbReference type="InterPro" id="IPR013759">
    <property type="entry name" value="Topo_IIA_B_C"/>
</dbReference>
<protein>
    <recommendedName>
        <fullName evidence="10">DNA gyrase subunit B</fullName>
        <ecNumber evidence="10">5.6.2.2</ecNumber>
    </recommendedName>
</protein>
<comment type="miscellaneous">
    <text evidence="10">Few gyrases are as efficient as E.coli at forming negative supercoils. Not all organisms have 2 type II topoisomerases; in organisms with a single type II topoisomerase this enzyme also has to decatenate newly replicated chromosomes.</text>
</comment>
<dbReference type="Pfam" id="PF02518">
    <property type="entry name" value="HATPase_c"/>
    <property type="match status" value="1"/>
</dbReference>
<dbReference type="PANTHER" id="PTHR45866">
    <property type="entry name" value="DNA GYRASE/TOPOISOMERASE SUBUNIT B"/>
    <property type="match status" value="1"/>
</dbReference>
<dbReference type="InterPro" id="IPR020568">
    <property type="entry name" value="Ribosomal_Su5_D2-typ_SF"/>
</dbReference>
<dbReference type="InterPro" id="IPR011557">
    <property type="entry name" value="GyrB"/>
</dbReference>
<dbReference type="Gene3D" id="3.30.230.10">
    <property type="match status" value="1"/>
</dbReference>
<dbReference type="AlphaFoldDB" id="A0A1F7UN14"/>
<dbReference type="GO" id="GO:0006261">
    <property type="term" value="P:DNA-templated DNA replication"/>
    <property type="evidence" value="ECO:0007669"/>
    <property type="project" value="UniProtKB-UniRule"/>
</dbReference>
<dbReference type="GO" id="GO:0003918">
    <property type="term" value="F:DNA topoisomerase type II (double strand cut, ATP-hydrolyzing) activity"/>
    <property type="evidence" value="ECO:0007669"/>
    <property type="project" value="UniProtKB-UniRule"/>
</dbReference>
<dbReference type="FunFam" id="3.30.565.10:FF:000002">
    <property type="entry name" value="DNA gyrase subunit B"/>
    <property type="match status" value="1"/>
</dbReference>
<dbReference type="GO" id="GO:0003677">
    <property type="term" value="F:DNA binding"/>
    <property type="evidence" value="ECO:0007669"/>
    <property type="project" value="UniProtKB-KW"/>
</dbReference>
<keyword evidence="5 10" id="KW-0067">ATP-binding</keyword>
<dbReference type="SUPFAM" id="SSF54211">
    <property type="entry name" value="Ribosomal protein S5 domain 2-like"/>
    <property type="match status" value="1"/>
</dbReference>
<dbReference type="InterPro" id="IPR013506">
    <property type="entry name" value="Topo_IIA_bsu_dom2"/>
</dbReference>
<sequence>MAPKEPKKKAGAYGAEQITVLEGLDPVRKRPGMYIGSTGPDGLHHLVWEVADNAFDEAMAGHANEITVALLPDRKMSVHDNGRGIPVETHKQFRVSALELVMTKLHAGGKFGGDESGYKVSGGLHGVGVSVVNALSDELTVVVERDGGEFTQTYERGKPKGKVKQIGKSRNHGTLVTFRPDATIFSSLEFDLKRILDHFRQQCYLTKGIKLVVTDEREKGRRDVYGFYFEGGVASYVRHLNHAKQAKHENVFYVEKKIEKAEIEIGLQYTEDYQEALYAFTNNIWNPEGGMHVQGFRTALTRVLNNYARTKGYLKEKDDNLTGDDVREGMTCVISVKIPEPQFEGQTKAKLGNPEVRGYVETVMSDAFATYLEEHPRDGEAIVGKCVLAQRARAAARAARDTVLRKGALEGLTLPGKLADCSSKDPHSTELYIVEGDSAGGSAKQGRDREYQAILPLKGKILNVERARLDKMLSNEQIKNILIALGTNIGEQFDITKLRYERIILMTDADVDGAHIRTLLLTLFYRYFPELLRTGHIFIAKPPLFRLQKGKAVHYAYSDEERDKIVKTLQTMKIVGADPRVRPEQEEMAPAESEEEGVTKVSGITIQRYKGLGEMNAEQLWETTMDPKTRTMKIVTIDDAAAADETFDILMGADVAPRKRFIQTHAKTANLDV</sequence>
<dbReference type="FunFam" id="3.40.50.670:FF:000001">
    <property type="entry name" value="DNA topoisomerase 2"/>
    <property type="match status" value="1"/>
</dbReference>
<evidence type="ECO:0000256" key="1">
    <source>
        <dbReference type="ARBA" id="ARBA00000185"/>
    </source>
</evidence>
<evidence type="ECO:0000259" key="11">
    <source>
        <dbReference type="PROSITE" id="PS50880"/>
    </source>
</evidence>
<feature type="binding site" evidence="10">
    <location>
        <position position="508"/>
    </location>
    <ligand>
        <name>Mg(2+)</name>
        <dbReference type="ChEBI" id="CHEBI:18420"/>
        <label>1</label>
        <note>catalytic</note>
    </ligand>
</feature>
<dbReference type="Proteomes" id="UP000176603">
    <property type="component" value="Unassembled WGS sequence"/>
</dbReference>
<dbReference type="Pfam" id="PF01751">
    <property type="entry name" value="Toprim"/>
    <property type="match status" value="1"/>
</dbReference>
<evidence type="ECO:0000256" key="7">
    <source>
        <dbReference type="ARBA" id="ARBA00023029"/>
    </source>
</evidence>
<evidence type="ECO:0000256" key="5">
    <source>
        <dbReference type="ARBA" id="ARBA00022840"/>
    </source>
</evidence>
<dbReference type="CDD" id="cd03366">
    <property type="entry name" value="TOPRIM_TopoIIA_GyrB"/>
    <property type="match status" value="1"/>
</dbReference>
<dbReference type="SMART" id="SM00387">
    <property type="entry name" value="HATPase_c"/>
    <property type="match status" value="1"/>
</dbReference>
<evidence type="ECO:0000256" key="4">
    <source>
        <dbReference type="ARBA" id="ARBA00022741"/>
    </source>
</evidence>
<dbReference type="CDD" id="cd16928">
    <property type="entry name" value="HATPase_GyrB-like"/>
    <property type="match status" value="1"/>
</dbReference>
<dbReference type="STRING" id="1802399.A3E39_00980"/>
<dbReference type="NCBIfam" id="NF011501">
    <property type="entry name" value="PRK14939.1"/>
    <property type="match status" value="1"/>
</dbReference>
<comment type="subunit">
    <text evidence="10">Heterotetramer, composed of two GyrA and two GyrB chains. In the heterotetramer, GyrA contains the active site tyrosine that forms a transient covalent intermediate with DNA, while GyrB binds cofactors and catalyzes ATP hydrolysis.</text>
</comment>
<feature type="binding site" evidence="10">
    <location>
        <position position="508"/>
    </location>
    <ligand>
        <name>Mg(2+)</name>
        <dbReference type="ChEBI" id="CHEBI:18420"/>
        <label>2</label>
    </ligand>
</feature>
<dbReference type="GO" id="GO:0005694">
    <property type="term" value="C:chromosome"/>
    <property type="evidence" value="ECO:0007669"/>
    <property type="project" value="InterPro"/>
</dbReference>
<dbReference type="SMART" id="SM00433">
    <property type="entry name" value="TOP2c"/>
    <property type="match status" value="1"/>
</dbReference>
<dbReference type="InterPro" id="IPR000565">
    <property type="entry name" value="Topo_IIA_B"/>
</dbReference>
<dbReference type="GO" id="GO:0005737">
    <property type="term" value="C:cytoplasm"/>
    <property type="evidence" value="ECO:0007669"/>
    <property type="project" value="UniProtKB-SubCell"/>
</dbReference>
<comment type="cofactor">
    <cofactor evidence="10">
        <name>Mg(2+)</name>
        <dbReference type="ChEBI" id="CHEBI:18420"/>
    </cofactor>
    <cofactor evidence="10">
        <name>Mn(2+)</name>
        <dbReference type="ChEBI" id="CHEBI:29035"/>
    </cofactor>
    <cofactor evidence="10">
        <name>Ca(2+)</name>
        <dbReference type="ChEBI" id="CHEBI:29108"/>
    </cofactor>
    <text evidence="10">Binds two Mg(2+) per subunit. The magnesium ions form salt bridges with both the protein and the DNA. Can also accept other divalent metal cations, such as Mn(2+) or Ca(2+).</text>
</comment>
<accession>A0A1F7UN14</accession>
<feature type="site" description="Interaction with DNA" evidence="10">
    <location>
        <position position="463"/>
    </location>
</feature>
<dbReference type="GO" id="GO:0006265">
    <property type="term" value="P:DNA topological change"/>
    <property type="evidence" value="ECO:0007669"/>
    <property type="project" value="UniProtKB-UniRule"/>
</dbReference>
<evidence type="ECO:0000313" key="13">
    <source>
        <dbReference type="Proteomes" id="UP000176603"/>
    </source>
</evidence>
<dbReference type="NCBIfam" id="NF004189">
    <property type="entry name" value="PRK05644.1"/>
    <property type="match status" value="1"/>
</dbReference>
<dbReference type="InterPro" id="IPR013760">
    <property type="entry name" value="Topo_IIA-like_dom_sf"/>
</dbReference>
<dbReference type="EMBL" id="MGEH01000004">
    <property type="protein sequence ID" value="OGL79676.1"/>
    <property type="molecule type" value="Genomic_DNA"/>
</dbReference>
<comment type="catalytic activity">
    <reaction evidence="1 10">
        <text>ATP-dependent breakage, passage and rejoining of double-stranded DNA.</text>
        <dbReference type="EC" id="5.6.2.2"/>
    </reaction>
</comment>
<evidence type="ECO:0000256" key="6">
    <source>
        <dbReference type="ARBA" id="ARBA00022842"/>
    </source>
</evidence>
<dbReference type="InterPro" id="IPR014721">
    <property type="entry name" value="Ribsml_uS5_D2-typ_fold_subgr"/>
</dbReference>
<dbReference type="InterPro" id="IPR034160">
    <property type="entry name" value="TOPRIM_GyrB"/>
</dbReference>
<dbReference type="CDD" id="cd00822">
    <property type="entry name" value="TopoII_Trans_DNA_gyrase"/>
    <property type="match status" value="1"/>
</dbReference>
<dbReference type="HAMAP" id="MF_01898">
    <property type="entry name" value="GyrB"/>
    <property type="match status" value="1"/>
</dbReference>
<feature type="binding site" evidence="10">
    <location>
        <position position="435"/>
    </location>
    <ligand>
        <name>Mg(2+)</name>
        <dbReference type="ChEBI" id="CHEBI:18420"/>
        <label>1</label>
        <note>catalytic</note>
    </ligand>
</feature>
<dbReference type="SUPFAM" id="SSF56719">
    <property type="entry name" value="Type II DNA topoisomerase"/>
    <property type="match status" value="1"/>
</dbReference>
<keyword evidence="3 10" id="KW-0479">Metal-binding</keyword>
<dbReference type="PRINTS" id="PR01159">
    <property type="entry name" value="DNAGYRASEB"/>
</dbReference>
<feature type="domain" description="Toprim" evidence="11">
    <location>
        <begin position="429"/>
        <end position="543"/>
    </location>
</feature>
<comment type="function">
    <text evidence="10">A type II topoisomerase that negatively supercoils closed circular double-stranded (ds) DNA in an ATP-dependent manner to modulate DNA topology and maintain chromosomes in an underwound state. Negative supercoiling favors strand separation, and DNA replication, transcription, recombination and repair, all of which involve strand separation. Also able to catalyze the interconversion of other topological isomers of dsDNA rings, including catenanes and knotted rings. Type II topoisomerases break and join 2 DNA strands simultaneously in an ATP-dependent manner.</text>
</comment>
<dbReference type="InterPro" id="IPR002288">
    <property type="entry name" value="DNA_gyrase_B_C"/>
</dbReference>
<feature type="site" description="Interaction with DNA" evidence="10">
    <location>
        <position position="460"/>
    </location>
</feature>
<gene>
    <name evidence="10" type="primary">gyrB</name>
    <name evidence="12" type="ORF">A3E39_00980</name>
</gene>
<dbReference type="Gene3D" id="3.40.50.670">
    <property type="match status" value="1"/>
</dbReference>
<dbReference type="PRINTS" id="PR00418">
    <property type="entry name" value="TPI2FAMILY"/>
</dbReference>
<dbReference type="InterPro" id="IPR003594">
    <property type="entry name" value="HATPase_dom"/>
</dbReference>
<proteinExistence type="inferred from homology"/>
<keyword evidence="9 10" id="KW-0413">Isomerase</keyword>
<dbReference type="PROSITE" id="PS50880">
    <property type="entry name" value="TOPRIM"/>
    <property type="match status" value="1"/>
</dbReference>
<keyword evidence="6 10" id="KW-0460">Magnesium</keyword>
<dbReference type="GO" id="GO:0005524">
    <property type="term" value="F:ATP binding"/>
    <property type="evidence" value="ECO:0007669"/>
    <property type="project" value="UniProtKB-UniRule"/>
</dbReference>
<dbReference type="GO" id="GO:0046872">
    <property type="term" value="F:metal ion binding"/>
    <property type="evidence" value="ECO:0007669"/>
    <property type="project" value="UniProtKB-KW"/>
</dbReference>
<keyword evidence="10" id="KW-0963">Cytoplasm</keyword>
<comment type="caution">
    <text evidence="12">The sequence shown here is derived from an EMBL/GenBank/DDBJ whole genome shotgun (WGS) entry which is preliminary data.</text>
</comment>
<evidence type="ECO:0000313" key="12">
    <source>
        <dbReference type="EMBL" id="OGL79676.1"/>
    </source>
</evidence>
<name>A0A1F7UN14_9BACT</name>
<evidence type="ECO:0000256" key="3">
    <source>
        <dbReference type="ARBA" id="ARBA00022723"/>
    </source>
</evidence>
<keyword evidence="7 10" id="KW-0799">Topoisomerase</keyword>
<feature type="binding site" evidence="10">
    <location>
        <position position="510"/>
    </location>
    <ligand>
        <name>Mg(2+)</name>
        <dbReference type="ChEBI" id="CHEBI:18420"/>
        <label>2</label>
    </ligand>
</feature>
<dbReference type="InterPro" id="IPR036890">
    <property type="entry name" value="HATPase_C_sf"/>
</dbReference>
<dbReference type="FunFam" id="3.30.230.10:FF:000005">
    <property type="entry name" value="DNA gyrase subunit B"/>
    <property type="match status" value="1"/>
</dbReference>
<comment type="subcellular location">
    <subcellularLocation>
        <location evidence="10">Cytoplasm</location>
    </subcellularLocation>
</comment>